<dbReference type="AlphaFoldDB" id="A0A2N3L7E9"/>
<dbReference type="EC" id="2.7.13.3" evidence="2"/>
<evidence type="ECO:0000259" key="6">
    <source>
        <dbReference type="Pfam" id="PF02518"/>
    </source>
</evidence>
<evidence type="ECO:0000256" key="3">
    <source>
        <dbReference type="ARBA" id="ARBA00022679"/>
    </source>
</evidence>
<evidence type="ECO:0000313" key="8">
    <source>
        <dbReference type="Proteomes" id="UP000233332"/>
    </source>
</evidence>
<proteinExistence type="predicted"/>
<gene>
    <name evidence="7" type="ORF">COO92_07735</name>
</gene>
<dbReference type="SUPFAM" id="SSF55874">
    <property type="entry name" value="ATPase domain of HSP90 chaperone/DNA topoisomerase II/histidine kinase"/>
    <property type="match status" value="1"/>
</dbReference>
<comment type="catalytic activity">
    <reaction evidence="1">
        <text>ATP + protein L-histidine = ADP + protein N-phospho-L-histidine.</text>
        <dbReference type="EC" id="2.7.13.3"/>
    </reaction>
</comment>
<reference evidence="7 8" key="1">
    <citation type="submission" date="2017-09" db="EMBL/GenBank/DDBJ databases">
        <title>Biodiversity and function of Thalassospira species in the particle-attached aromatic-hydrocarbon-degrading consortia from the surface seawater of the China South Sea.</title>
        <authorList>
            <person name="Dong C."/>
            <person name="Lai Q."/>
            <person name="Shao Z."/>
        </authorList>
    </citation>
    <scope>NUCLEOTIDE SEQUENCE [LARGE SCALE GENOMIC DNA]</scope>
    <source>
        <strain evidence="7 8">139Z-12</strain>
    </source>
</reference>
<keyword evidence="7" id="KW-0547">Nucleotide-binding</keyword>
<evidence type="ECO:0000313" key="7">
    <source>
        <dbReference type="EMBL" id="PKR58744.1"/>
    </source>
</evidence>
<dbReference type="InterPro" id="IPR029016">
    <property type="entry name" value="GAF-like_dom_sf"/>
</dbReference>
<accession>A0A2N3L7E9</accession>
<feature type="domain" description="Histidine kinase/HSP90-like ATPase" evidence="6">
    <location>
        <begin position="301"/>
        <end position="388"/>
    </location>
</feature>
<dbReference type="GO" id="GO:0004673">
    <property type="term" value="F:protein histidine kinase activity"/>
    <property type="evidence" value="ECO:0007669"/>
    <property type="project" value="UniProtKB-EC"/>
</dbReference>
<sequence length="402" mass="44958">MSDLAHYLRISNLLAGNLNIHTALGSVKAEIDKIIEFDHLDICLTDTDKTWNTSYEVGLQTTWSTSRTLVRQSPVRDILLGKTDHLLTGNALNDPRYVFPGAESAPILHHEFRSRVNVAMKVLGEVVGSLNCSSKKENFYDERHVEQVRILADMLAPYFYALRANEKANTEAVFRARILAREEGLRLGALSLTDALEAERQRIGMDLHDQTLADLTRIARDIRPGLTTVQHHRLQQQIQNMIQDLRDIIDTSIPTILELFGFQHAVLTHMERAVSRDCTPQFDVEDQTGGKVDALPETTRIAIFRICQEAINNAVLHSGATHISVVASCQDPRGDLKIEICDNGQFQTRTGKPGSGFAHMKTRAHLIGAKFEHSTEDGTRITVKLPQTAQEAERAEHEDFAG</sequence>
<dbReference type="RefSeq" id="WP_101301178.1">
    <property type="nucleotide sequence ID" value="NZ_NXGX01000003.1"/>
</dbReference>
<dbReference type="Proteomes" id="UP000233332">
    <property type="component" value="Unassembled WGS sequence"/>
</dbReference>
<dbReference type="Gene3D" id="3.30.450.40">
    <property type="match status" value="1"/>
</dbReference>
<evidence type="ECO:0000256" key="1">
    <source>
        <dbReference type="ARBA" id="ARBA00000085"/>
    </source>
</evidence>
<dbReference type="InterPro" id="IPR003594">
    <property type="entry name" value="HATPase_dom"/>
</dbReference>
<keyword evidence="8" id="KW-1185">Reference proteome</keyword>
<protein>
    <recommendedName>
        <fullName evidence="2">histidine kinase</fullName>
        <ecNumber evidence="2">2.7.13.3</ecNumber>
    </recommendedName>
</protein>
<name>A0A2N3L7E9_9PROT</name>
<dbReference type="EMBL" id="NXGX01000003">
    <property type="protein sequence ID" value="PKR58744.1"/>
    <property type="molecule type" value="Genomic_DNA"/>
</dbReference>
<dbReference type="SUPFAM" id="SSF55781">
    <property type="entry name" value="GAF domain-like"/>
    <property type="match status" value="1"/>
</dbReference>
<keyword evidence="7" id="KW-0067">ATP-binding</keyword>
<organism evidence="7 8">
    <name type="scientific">Thalassospira lohafexi</name>
    <dbReference type="NCBI Taxonomy" id="744227"/>
    <lineage>
        <taxon>Bacteria</taxon>
        <taxon>Pseudomonadati</taxon>
        <taxon>Pseudomonadota</taxon>
        <taxon>Alphaproteobacteria</taxon>
        <taxon>Rhodospirillales</taxon>
        <taxon>Thalassospiraceae</taxon>
        <taxon>Thalassospira</taxon>
    </lineage>
</organism>
<dbReference type="GO" id="GO:0005524">
    <property type="term" value="F:ATP binding"/>
    <property type="evidence" value="ECO:0007669"/>
    <property type="project" value="UniProtKB-KW"/>
</dbReference>
<dbReference type="InterPro" id="IPR050482">
    <property type="entry name" value="Sensor_HK_TwoCompSys"/>
</dbReference>
<evidence type="ECO:0000256" key="5">
    <source>
        <dbReference type="ARBA" id="ARBA00023012"/>
    </source>
</evidence>
<dbReference type="CDD" id="cd16917">
    <property type="entry name" value="HATPase_UhpB-NarQ-NarX-like"/>
    <property type="match status" value="1"/>
</dbReference>
<evidence type="ECO:0000256" key="4">
    <source>
        <dbReference type="ARBA" id="ARBA00022777"/>
    </source>
</evidence>
<comment type="caution">
    <text evidence="7">The sequence shown here is derived from an EMBL/GenBank/DDBJ whole genome shotgun (WGS) entry which is preliminary data.</text>
</comment>
<dbReference type="PANTHER" id="PTHR24421:SF10">
    <property type="entry name" value="NITRATE_NITRITE SENSOR PROTEIN NARQ"/>
    <property type="match status" value="1"/>
</dbReference>
<keyword evidence="4" id="KW-0418">Kinase</keyword>
<dbReference type="Gene3D" id="3.30.565.10">
    <property type="entry name" value="Histidine kinase-like ATPase, C-terminal domain"/>
    <property type="match status" value="1"/>
</dbReference>
<dbReference type="Pfam" id="PF02518">
    <property type="entry name" value="HATPase_c"/>
    <property type="match status" value="1"/>
</dbReference>
<dbReference type="PANTHER" id="PTHR24421">
    <property type="entry name" value="NITRATE/NITRITE SENSOR PROTEIN NARX-RELATED"/>
    <property type="match status" value="1"/>
</dbReference>
<keyword evidence="3" id="KW-0808">Transferase</keyword>
<evidence type="ECO:0000256" key="2">
    <source>
        <dbReference type="ARBA" id="ARBA00012438"/>
    </source>
</evidence>
<dbReference type="GO" id="GO:0000160">
    <property type="term" value="P:phosphorelay signal transduction system"/>
    <property type="evidence" value="ECO:0007669"/>
    <property type="project" value="UniProtKB-KW"/>
</dbReference>
<dbReference type="InterPro" id="IPR036890">
    <property type="entry name" value="HATPase_C_sf"/>
</dbReference>
<keyword evidence="5" id="KW-0902">Two-component regulatory system</keyword>